<reference evidence="8" key="2">
    <citation type="submission" date="2022-10" db="EMBL/GenBank/DDBJ databases">
        <authorList>
            <consortium name="ENA_rothamsted_submissions"/>
            <consortium name="culmorum"/>
            <person name="King R."/>
        </authorList>
    </citation>
    <scope>NUCLEOTIDE SEQUENCE</scope>
</reference>
<feature type="transmembrane region" description="Helical" evidence="6">
    <location>
        <begin position="362"/>
        <end position="387"/>
    </location>
</feature>
<dbReference type="GO" id="GO:0005254">
    <property type="term" value="F:chloride channel activity"/>
    <property type="evidence" value="ECO:0007669"/>
    <property type="project" value="TreeGrafter"/>
</dbReference>
<dbReference type="GO" id="GO:0005886">
    <property type="term" value="C:plasma membrane"/>
    <property type="evidence" value="ECO:0007669"/>
    <property type="project" value="TreeGrafter"/>
</dbReference>
<feature type="transmembrane region" description="Helical" evidence="6">
    <location>
        <begin position="566"/>
        <end position="589"/>
    </location>
</feature>
<feature type="transmembrane region" description="Helical" evidence="6">
    <location>
        <begin position="656"/>
        <end position="675"/>
    </location>
</feature>
<keyword evidence="3 6" id="KW-0812">Transmembrane</keyword>
<comment type="similarity">
    <text evidence="2 6">Belongs to the anoctamin family.</text>
</comment>
<gene>
    <name evidence="8" type="ORF">CHIRRI_LOCUS2023</name>
</gene>
<feature type="domain" description="Anoctamin transmembrane" evidence="7">
    <location>
        <begin position="251"/>
        <end position="692"/>
    </location>
</feature>
<feature type="transmembrane region" description="Helical" evidence="6">
    <location>
        <begin position="707"/>
        <end position="726"/>
    </location>
</feature>
<evidence type="ECO:0000313" key="9">
    <source>
        <dbReference type="Proteomes" id="UP001153620"/>
    </source>
</evidence>
<keyword evidence="9" id="KW-1185">Reference proteome</keyword>
<evidence type="ECO:0000313" key="8">
    <source>
        <dbReference type="EMBL" id="CAH1711289.1"/>
    </source>
</evidence>
<evidence type="ECO:0000256" key="6">
    <source>
        <dbReference type="RuleBase" id="RU280814"/>
    </source>
</evidence>
<keyword evidence="4 6" id="KW-1133">Transmembrane helix</keyword>
<dbReference type="PANTHER" id="PTHR12308:SF74">
    <property type="entry name" value="ANOCTAMIN"/>
    <property type="match status" value="1"/>
</dbReference>
<feature type="transmembrane region" description="Helical" evidence="6">
    <location>
        <begin position="622"/>
        <end position="641"/>
    </location>
</feature>
<feature type="transmembrane region" description="Helical" evidence="6">
    <location>
        <begin position="444"/>
        <end position="464"/>
    </location>
</feature>
<comment type="subcellular location">
    <subcellularLocation>
        <location evidence="1 6">Membrane</location>
        <topology evidence="1 6">Multi-pass membrane protein</topology>
    </subcellularLocation>
</comment>
<evidence type="ECO:0000259" key="7">
    <source>
        <dbReference type="Pfam" id="PF04547"/>
    </source>
</evidence>
<name>A0A9P0INM6_9DIPT</name>
<feature type="transmembrane region" description="Helical" evidence="6">
    <location>
        <begin position="399"/>
        <end position="423"/>
    </location>
</feature>
<dbReference type="EMBL" id="OU895877">
    <property type="protein sequence ID" value="CAH1711289.1"/>
    <property type="molecule type" value="Genomic_DNA"/>
</dbReference>
<evidence type="ECO:0000256" key="2">
    <source>
        <dbReference type="ARBA" id="ARBA00009671"/>
    </source>
</evidence>
<dbReference type="AlphaFoldDB" id="A0A9P0INM6"/>
<evidence type="ECO:0000256" key="1">
    <source>
        <dbReference type="ARBA" id="ARBA00004141"/>
    </source>
</evidence>
<protein>
    <recommendedName>
        <fullName evidence="6">Anoctamin</fullName>
    </recommendedName>
</protein>
<dbReference type="Proteomes" id="UP001153620">
    <property type="component" value="Chromosome 1"/>
</dbReference>
<dbReference type="PANTHER" id="PTHR12308">
    <property type="entry name" value="ANOCTAMIN"/>
    <property type="match status" value="1"/>
</dbReference>
<dbReference type="Pfam" id="PF04547">
    <property type="entry name" value="Anoctamin"/>
    <property type="match status" value="1"/>
</dbReference>
<feature type="transmembrane region" description="Helical" evidence="6">
    <location>
        <begin position="292"/>
        <end position="310"/>
    </location>
</feature>
<evidence type="ECO:0000256" key="3">
    <source>
        <dbReference type="ARBA" id="ARBA00022692"/>
    </source>
</evidence>
<dbReference type="InterPro" id="IPR007632">
    <property type="entry name" value="Anoctamin"/>
</dbReference>
<proteinExistence type="inferred from homology"/>
<dbReference type="InterPro" id="IPR049452">
    <property type="entry name" value="Anoctamin_TM"/>
</dbReference>
<comment type="caution">
    <text evidence="6">Lacks conserved residue(s) required for the propagation of feature annotation.</text>
</comment>
<accession>A0A9P0INM6</accession>
<keyword evidence="5 6" id="KW-0472">Membrane</keyword>
<reference evidence="8" key="1">
    <citation type="submission" date="2022-01" db="EMBL/GenBank/DDBJ databases">
        <authorList>
            <person name="King R."/>
        </authorList>
    </citation>
    <scope>NUCLEOTIDE SEQUENCE</scope>
</reference>
<organism evidence="8 9">
    <name type="scientific">Chironomus riparius</name>
    <dbReference type="NCBI Taxonomy" id="315576"/>
    <lineage>
        <taxon>Eukaryota</taxon>
        <taxon>Metazoa</taxon>
        <taxon>Ecdysozoa</taxon>
        <taxon>Arthropoda</taxon>
        <taxon>Hexapoda</taxon>
        <taxon>Insecta</taxon>
        <taxon>Pterygota</taxon>
        <taxon>Neoptera</taxon>
        <taxon>Endopterygota</taxon>
        <taxon>Diptera</taxon>
        <taxon>Nematocera</taxon>
        <taxon>Chironomoidea</taxon>
        <taxon>Chironomidae</taxon>
        <taxon>Chironominae</taxon>
        <taxon>Chironomus</taxon>
    </lineage>
</organism>
<evidence type="ECO:0000256" key="4">
    <source>
        <dbReference type="ARBA" id="ARBA00022989"/>
    </source>
</evidence>
<evidence type="ECO:0000256" key="5">
    <source>
        <dbReference type="ARBA" id="ARBA00023136"/>
    </source>
</evidence>
<sequence length="734" mass="85964">MHNSGKSTIPSMEQRKSQINLLNFMDQEKQRRDSKEFLFPDDNLLHKRRPSAHDHSATQSEDDESAGSFESYMVIEFDKNIKRDALHWIIDKIRMRKSDGGAQLLIRREPCQSKEKGLIIHISASKLRLLELADEIGFTKPTRNGMRNFNIGCLDDFLFDNMTMDDILTPADKQFVIKYALENIKAQADERQLPGYAAVSLYHGQSIIHAAMSEELIVNMFTLHDKEFMKRIGTEWWNLRKMFYNQPIEKIRKYFGDAIGFYFSFVGFYTSALVIPTILGILQFLFGDGETTPYFCCLYVVWMAVFLEIWKRKCSAMAYKWGTLSLATIELPRPDYYGKLGRDPITGKLTPQYPQWKTMTQVYLISVPVILLCIGGAAFMTISQFWFEDYLIEKFGYESYITMIPSIFQSIFVAILTVFYDRFATFLTVKENHRTQNQYERHRVNKLIVLEFVNNFFCLFYIAFVKRDMKMLQNQLMTQMLILQFVQNAQEFLLPKLKQKYVLWFCCDGGIFNKHNDDNEIDTKRLTEVYDDLNIQQLDDDDPRIKQNIRESAKDEYNTYDDYLELYIQFGYVVLFSSVAPFAAFWALFNNFFEIRLDAYKLCKTFRRPFARRAKNTGAWQLAFEVLACLSIMSNCGILYLSPQVREITEGMSTELKVIIIVALEHFLLLLAWIIHKGIPDRPSWVRIALARNDYESKQALKREVNYKPTIIICQILLTVVLYVSLPKYIVYLE</sequence>
<feature type="transmembrane region" description="Helical" evidence="6">
    <location>
        <begin position="259"/>
        <end position="286"/>
    </location>
</feature>